<proteinExistence type="predicted"/>
<dbReference type="PROSITE" id="PS50075">
    <property type="entry name" value="CARRIER"/>
    <property type="match status" value="1"/>
</dbReference>
<comment type="caution">
    <text evidence="4">The sequence shown here is derived from an EMBL/GenBank/DDBJ whole genome shotgun (WGS) entry which is preliminary data.</text>
</comment>
<accession>A0A4V6NNX8</accession>
<dbReference type="InterPro" id="IPR006162">
    <property type="entry name" value="Ppantetheine_attach_site"/>
</dbReference>
<dbReference type="GO" id="GO:0031177">
    <property type="term" value="F:phosphopantetheine binding"/>
    <property type="evidence" value="ECO:0007669"/>
    <property type="project" value="InterPro"/>
</dbReference>
<evidence type="ECO:0000313" key="5">
    <source>
        <dbReference type="Proteomes" id="UP000295680"/>
    </source>
</evidence>
<keyword evidence="1" id="KW-0596">Phosphopantetheine</keyword>
<evidence type="ECO:0000256" key="1">
    <source>
        <dbReference type="ARBA" id="ARBA00022450"/>
    </source>
</evidence>
<sequence length="79" mass="8760">MVDNDAVIAAIRKVCGLDADTVLPPDAPLWEMGMDSLRIVELVMLLESELDITFPDEYLVGDTFATVESTLDVVWRFAT</sequence>
<evidence type="ECO:0000259" key="3">
    <source>
        <dbReference type="PROSITE" id="PS50075"/>
    </source>
</evidence>
<dbReference type="PROSITE" id="PS00012">
    <property type="entry name" value="PHOSPHOPANTETHEINE"/>
    <property type="match status" value="1"/>
</dbReference>
<dbReference type="EMBL" id="SLWS01000004">
    <property type="protein sequence ID" value="TCO59320.1"/>
    <property type="molecule type" value="Genomic_DNA"/>
</dbReference>
<dbReference type="Proteomes" id="UP000295680">
    <property type="component" value="Unassembled WGS sequence"/>
</dbReference>
<organism evidence="4 5">
    <name type="scientific">Actinocrispum wychmicini</name>
    <dbReference type="NCBI Taxonomy" id="1213861"/>
    <lineage>
        <taxon>Bacteria</taxon>
        <taxon>Bacillati</taxon>
        <taxon>Actinomycetota</taxon>
        <taxon>Actinomycetes</taxon>
        <taxon>Pseudonocardiales</taxon>
        <taxon>Pseudonocardiaceae</taxon>
        <taxon>Actinocrispum</taxon>
    </lineage>
</organism>
<feature type="domain" description="Carrier" evidence="3">
    <location>
        <begin position="1"/>
        <end position="78"/>
    </location>
</feature>
<dbReference type="InterPro" id="IPR036736">
    <property type="entry name" value="ACP-like_sf"/>
</dbReference>
<dbReference type="SMART" id="SM00823">
    <property type="entry name" value="PKS_PP"/>
    <property type="match status" value="1"/>
</dbReference>
<dbReference type="InterPro" id="IPR009081">
    <property type="entry name" value="PP-bd_ACP"/>
</dbReference>
<name>A0A4V6NNX8_9PSEU</name>
<dbReference type="Pfam" id="PF00550">
    <property type="entry name" value="PP-binding"/>
    <property type="match status" value="1"/>
</dbReference>
<gene>
    <name evidence="4" type="ORF">EV192_104161</name>
</gene>
<dbReference type="Gene3D" id="1.10.1200.10">
    <property type="entry name" value="ACP-like"/>
    <property type="match status" value="1"/>
</dbReference>
<dbReference type="SUPFAM" id="SSF47336">
    <property type="entry name" value="ACP-like"/>
    <property type="match status" value="1"/>
</dbReference>
<keyword evidence="5" id="KW-1185">Reference proteome</keyword>
<dbReference type="RefSeq" id="WP_207926132.1">
    <property type="nucleotide sequence ID" value="NZ_SLWS01000004.1"/>
</dbReference>
<dbReference type="AlphaFoldDB" id="A0A4V6NNX8"/>
<reference evidence="4 5" key="1">
    <citation type="submission" date="2019-03" db="EMBL/GenBank/DDBJ databases">
        <title>Genomic Encyclopedia of Type Strains, Phase IV (KMG-IV): sequencing the most valuable type-strain genomes for metagenomic binning, comparative biology and taxonomic classification.</title>
        <authorList>
            <person name="Goeker M."/>
        </authorList>
    </citation>
    <scope>NUCLEOTIDE SEQUENCE [LARGE SCALE GENOMIC DNA]</scope>
    <source>
        <strain evidence="4 5">DSM 45934</strain>
    </source>
</reference>
<evidence type="ECO:0000256" key="2">
    <source>
        <dbReference type="ARBA" id="ARBA00022553"/>
    </source>
</evidence>
<dbReference type="InterPro" id="IPR020806">
    <property type="entry name" value="PKS_PP-bd"/>
</dbReference>
<keyword evidence="2" id="KW-0597">Phosphoprotein</keyword>
<evidence type="ECO:0000313" key="4">
    <source>
        <dbReference type="EMBL" id="TCO59320.1"/>
    </source>
</evidence>
<protein>
    <submittedName>
        <fullName evidence="4">Acyl carrier protein</fullName>
    </submittedName>
</protein>